<dbReference type="STRING" id="4565.A0A3B6KT23"/>
<feature type="chain" id="PRO_5043176991" description="FAD-binding PCMH-type domain-containing protein" evidence="7">
    <location>
        <begin position="26"/>
        <end position="516"/>
    </location>
</feature>
<dbReference type="Gramene" id="TraesCS5A02G555000.1">
    <property type="protein sequence ID" value="TraesCS5A02G555000.1.cds1"/>
    <property type="gene ID" value="TraesCS5A02G555000"/>
</dbReference>
<evidence type="ECO:0000313" key="9">
    <source>
        <dbReference type="EnsemblPlants" id="TraesCS5A02G555000.1.cds1"/>
    </source>
</evidence>
<dbReference type="OrthoDB" id="407275at2759"/>
<dbReference type="Gramene" id="TraesJUL5A03G02804780.1">
    <property type="protein sequence ID" value="TraesJUL5A03G02804780.1.CDS1"/>
    <property type="gene ID" value="TraesJUL5A03G02804780"/>
</dbReference>
<dbReference type="Gene3D" id="3.30.465.10">
    <property type="match status" value="1"/>
</dbReference>
<keyword evidence="5" id="KW-0274">FAD</keyword>
<evidence type="ECO:0000256" key="2">
    <source>
        <dbReference type="ARBA" id="ARBA00005466"/>
    </source>
</evidence>
<feature type="signal peptide" evidence="7">
    <location>
        <begin position="1"/>
        <end position="25"/>
    </location>
</feature>
<dbReference type="InterPro" id="IPR016167">
    <property type="entry name" value="FAD-bd_PCMH_sub1"/>
</dbReference>
<keyword evidence="4 7" id="KW-0732">Signal</keyword>
<reference evidence="9" key="2">
    <citation type="submission" date="2018-10" db="UniProtKB">
        <authorList>
            <consortium name="EnsemblPlants"/>
        </authorList>
    </citation>
    <scope>IDENTIFICATION</scope>
</reference>
<evidence type="ECO:0000256" key="4">
    <source>
        <dbReference type="ARBA" id="ARBA00022729"/>
    </source>
</evidence>
<dbReference type="Gramene" id="TraesKAR5A01G0437220.1">
    <property type="protein sequence ID" value="cds.TraesKAR5A01G0437220.1"/>
    <property type="gene ID" value="TraesKAR5A01G0437220"/>
</dbReference>
<evidence type="ECO:0000256" key="3">
    <source>
        <dbReference type="ARBA" id="ARBA00022630"/>
    </source>
</evidence>
<feature type="domain" description="FAD-binding PCMH-type" evidence="8">
    <location>
        <begin position="70"/>
        <end position="248"/>
    </location>
</feature>
<evidence type="ECO:0000313" key="10">
    <source>
        <dbReference type="Proteomes" id="UP000019116"/>
    </source>
</evidence>
<evidence type="ECO:0000256" key="6">
    <source>
        <dbReference type="ARBA" id="ARBA00023180"/>
    </source>
</evidence>
<dbReference type="InterPro" id="IPR006094">
    <property type="entry name" value="Oxid_FAD_bind_N"/>
</dbReference>
<dbReference type="Pfam" id="PF08031">
    <property type="entry name" value="BBE"/>
    <property type="match status" value="1"/>
</dbReference>
<dbReference type="PROSITE" id="PS51387">
    <property type="entry name" value="FAD_PCMH"/>
    <property type="match status" value="1"/>
</dbReference>
<dbReference type="RefSeq" id="XP_044386280.1">
    <property type="nucleotide sequence ID" value="XM_044530345.1"/>
</dbReference>
<dbReference type="Gramene" id="TraesNOR5A03G02812290.1">
    <property type="protein sequence ID" value="TraesNOR5A03G02812290.1.CDS1"/>
    <property type="gene ID" value="TraesNOR5A03G02812290"/>
</dbReference>
<comment type="similarity">
    <text evidence="2">Belongs to the oxygen-dependent FAD-linked oxidoreductase family.</text>
</comment>
<dbReference type="AlphaFoldDB" id="A0A3B6KT23"/>
<dbReference type="SMR" id="A0A3B6KT23"/>
<dbReference type="EnsemblPlants" id="TraesCS5A02G555000.1">
    <property type="protein sequence ID" value="TraesCS5A02G555000.1.cds1"/>
    <property type="gene ID" value="TraesCS5A02G555000"/>
</dbReference>
<reference evidence="9" key="1">
    <citation type="submission" date="2018-08" db="EMBL/GenBank/DDBJ databases">
        <authorList>
            <person name="Rossello M."/>
        </authorList>
    </citation>
    <scope>NUCLEOTIDE SEQUENCE [LARGE SCALE GENOMIC DNA]</scope>
    <source>
        <strain evidence="9">cv. Chinese Spring</strain>
    </source>
</reference>
<keyword evidence="10" id="KW-1185">Reference proteome</keyword>
<name>A0A3B6KT23_WHEAT</name>
<gene>
    <name evidence="9" type="primary">LOC123108583</name>
</gene>
<accession>A0A3B6KT23</accession>
<keyword evidence="6" id="KW-0325">Glycoprotein</keyword>
<dbReference type="SUPFAM" id="SSF56176">
    <property type="entry name" value="FAD-binding/transporter-associated domain-like"/>
    <property type="match status" value="1"/>
</dbReference>
<dbReference type="Proteomes" id="UP000019116">
    <property type="component" value="Chromosome 5A"/>
</dbReference>
<dbReference type="InterPro" id="IPR016166">
    <property type="entry name" value="FAD-bd_PCMH"/>
</dbReference>
<dbReference type="PANTHER" id="PTHR32448">
    <property type="entry name" value="OS08G0158400 PROTEIN"/>
    <property type="match status" value="1"/>
</dbReference>
<dbReference type="Pfam" id="PF01565">
    <property type="entry name" value="FAD_binding_4"/>
    <property type="match status" value="1"/>
</dbReference>
<keyword evidence="3" id="KW-0285">Flavoprotein</keyword>
<dbReference type="GO" id="GO:0016491">
    <property type="term" value="F:oxidoreductase activity"/>
    <property type="evidence" value="ECO:0007669"/>
    <property type="project" value="InterPro"/>
</dbReference>
<dbReference type="InterPro" id="IPR012951">
    <property type="entry name" value="BBE"/>
</dbReference>
<dbReference type="PROSITE" id="PS51257">
    <property type="entry name" value="PROKAR_LIPOPROTEIN"/>
    <property type="match status" value="1"/>
</dbReference>
<evidence type="ECO:0000256" key="7">
    <source>
        <dbReference type="SAM" id="SignalP"/>
    </source>
</evidence>
<dbReference type="Gramene" id="TraesWEE_scaffold_054555_01G000300.1">
    <property type="protein sequence ID" value="TraesWEE_scaffold_054555_01G000300.1"/>
    <property type="gene ID" value="TraesWEE_scaffold_054555_01G000300"/>
</dbReference>
<protein>
    <recommendedName>
        <fullName evidence="8">FAD-binding PCMH-type domain-containing protein</fullName>
    </recommendedName>
</protein>
<dbReference type="Gene3D" id="3.30.43.10">
    <property type="entry name" value="Uridine Diphospho-n-acetylenolpyruvylglucosamine Reductase, domain 2"/>
    <property type="match status" value="1"/>
</dbReference>
<dbReference type="InterPro" id="IPR016169">
    <property type="entry name" value="FAD-bd_PCMH_sub2"/>
</dbReference>
<dbReference type="OMA" id="ASEEKHM"/>
<organism evidence="9">
    <name type="scientific">Triticum aestivum</name>
    <name type="common">Wheat</name>
    <dbReference type="NCBI Taxonomy" id="4565"/>
    <lineage>
        <taxon>Eukaryota</taxon>
        <taxon>Viridiplantae</taxon>
        <taxon>Streptophyta</taxon>
        <taxon>Embryophyta</taxon>
        <taxon>Tracheophyta</taxon>
        <taxon>Spermatophyta</taxon>
        <taxon>Magnoliopsida</taxon>
        <taxon>Liliopsida</taxon>
        <taxon>Poales</taxon>
        <taxon>Poaceae</taxon>
        <taxon>BOP clade</taxon>
        <taxon>Pooideae</taxon>
        <taxon>Triticodae</taxon>
        <taxon>Triticeae</taxon>
        <taxon>Triticinae</taxon>
        <taxon>Triticum</taxon>
    </lineage>
</organism>
<dbReference type="InterPro" id="IPR036318">
    <property type="entry name" value="FAD-bd_PCMH-like_sf"/>
</dbReference>
<dbReference type="GeneID" id="123108583"/>
<proteinExistence type="inferred from homology"/>
<evidence type="ECO:0000256" key="1">
    <source>
        <dbReference type="ARBA" id="ARBA00001974"/>
    </source>
</evidence>
<dbReference type="Gene3D" id="3.40.462.20">
    <property type="match status" value="1"/>
</dbReference>
<dbReference type="Gramene" id="TraesCS5A03G1293900.1">
    <property type="protein sequence ID" value="TraesCS5A03G1293900.1.CDS1"/>
    <property type="gene ID" value="TraesCS5A03G1293900"/>
</dbReference>
<comment type="cofactor">
    <cofactor evidence="1">
        <name>FAD</name>
        <dbReference type="ChEBI" id="CHEBI:57692"/>
    </cofactor>
</comment>
<evidence type="ECO:0000256" key="5">
    <source>
        <dbReference type="ARBA" id="ARBA00022827"/>
    </source>
</evidence>
<sequence length="516" mass="55453">MGMLRVGGCLALAFSLSFFFSCSVASPADGFLRCLLSAKIPSELVYTQSSTNFTDVLASTIRNTKFLTNATARPLCIVTPADASHVQAAVLCGRGHGVRLRVRSGGHDYEGLSYRSVRPSEVFAVVDLGANLRAVRVNRLESTAWVDSGATIGELYYAIAKNDSRIAFPAGECATIGVGGHFSGGAIGMMMRKHGLSADKVLDAKLVNADGDLLDRADMGEDLFWAIRGGGGGNFGIVLSWKIQLVQVPPTVAVFNIAKTVDEGAVGILARWQHVAPVLPSDLTIRVIVQGQQAMFQALYLGACDSLVATMGDQFPELGMTSADCQPMTWLQSAATPFISFGRNGTLEEALLSRTAGQSSAGKIKSDYVQRAIPKAAWEEIFSWFTMDGAGFILLEPHGGFMGSVPAAATPYPHRHGVLYVIQYIAFWQQGGDGTAATAWIGGLYDFMGQHVSKNPRRAYVNFRDLDIGQNDGTPESGEVWGERYFVGNYRRLAAVKAAVDPTDYLSNEQSIPPLR</sequence>
<dbReference type="Gramene" id="TraesMAC5A03G02786610.1">
    <property type="protein sequence ID" value="TraesMAC5A03G02786610.1.CDS1"/>
    <property type="gene ID" value="TraesMAC5A03G02786610"/>
</dbReference>
<dbReference type="GO" id="GO:0071949">
    <property type="term" value="F:FAD binding"/>
    <property type="evidence" value="ECO:0007669"/>
    <property type="project" value="InterPro"/>
</dbReference>
<dbReference type="Gramene" id="TraesLAC5A03G02739210.1">
    <property type="protein sequence ID" value="TraesLAC5A03G02739210.1.CDS1"/>
    <property type="gene ID" value="TraesLAC5A03G02739210"/>
</dbReference>
<evidence type="ECO:0000259" key="8">
    <source>
        <dbReference type="PROSITE" id="PS51387"/>
    </source>
</evidence>